<comment type="function">
    <text evidence="2">Catalyzes the transfer of the carbamoyl group from carbamoyl phosphate to the delta-amino group of N(2)-succinyl-L-ornithine to produce N(2)-succinyl-L-citrulline. Is essential for arginine biosynthesis.</text>
</comment>
<comment type="catalytic activity">
    <reaction evidence="2">
        <text>N(2)-succinyl-L-ornithine + carbamoyl phosphate = N(2)-succinyl-L-citrulline + phosphate + H(+)</text>
        <dbReference type="Rhea" id="RHEA:25884"/>
        <dbReference type="ChEBI" id="CHEBI:15378"/>
        <dbReference type="ChEBI" id="CHEBI:43474"/>
        <dbReference type="ChEBI" id="CHEBI:58228"/>
        <dbReference type="ChEBI" id="CHEBI:58514"/>
        <dbReference type="ChEBI" id="CHEBI:58862"/>
        <dbReference type="EC" id="2.1.3.11"/>
    </reaction>
</comment>
<dbReference type="GO" id="GO:0016597">
    <property type="term" value="F:amino acid binding"/>
    <property type="evidence" value="ECO:0007669"/>
    <property type="project" value="InterPro"/>
</dbReference>
<evidence type="ECO:0000313" key="6">
    <source>
        <dbReference type="EMBL" id="SHL07100.1"/>
    </source>
</evidence>
<dbReference type="NCBIfam" id="NF003384">
    <property type="entry name" value="PRK04523.1"/>
    <property type="match status" value="1"/>
</dbReference>
<dbReference type="EC" id="2.1.3.11" evidence="2"/>
<reference evidence="7" key="3">
    <citation type="submission" date="2016-11" db="EMBL/GenBank/DDBJ databases">
        <authorList>
            <person name="Varghese N."/>
            <person name="Submissions S."/>
        </authorList>
    </citation>
    <scope>NUCLEOTIDE SEQUENCE [LARGE SCALE GENOMIC DNA]</scope>
    <source>
        <strain evidence="7">DSM 27989</strain>
    </source>
</reference>
<dbReference type="InterPro" id="IPR006132">
    <property type="entry name" value="Asp/Orn_carbamoyltranf_P-bd"/>
</dbReference>
<keyword evidence="2" id="KW-0055">Arginine biosynthesis</keyword>
<dbReference type="SUPFAM" id="SSF53671">
    <property type="entry name" value="Aspartate/ornithine carbamoyltransferase"/>
    <property type="match status" value="1"/>
</dbReference>
<keyword evidence="2" id="KW-0028">Amino-acid biosynthesis</keyword>
<dbReference type="GO" id="GO:0004585">
    <property type="term" value="F:ornithine carbamoyltransferase activity"/>
    <property type="evidence" value="ECO:0007669"/>
    <property type="project" value="InterPro"/>
</dbReference>
<sequence length="325" mass="36746">MKQFTSVNDVQNIDELLKTALEIKANPYAQQEIGKNKTIGLIFFNPSLRTRLSSIKAAYNLGANTWVLNAGSDSWTLEMGDGTVMDGDTQEHINEAIRVMSAYCDVLGVRTFPKLVDRDEDYQEIMFNKVKSLSSVPVVSLESATLHPLQSFADLITIAEKINYNPAAKPEKKIKVVMTWAPHPRRLPQAVPNSFAEWFSKVDWVDFTIVQPKGFELDSKFTEGATIAYDQDEALKDADFVYAKNWSSYENYGQANEGDKDWQVTMEKMNLTNNGKFMHCLPVRRNVVVSDEVLDSDVSIVIDEATNRIFSAQTVFHEILKNKIK</sequence>
<evidence type="ECO:0000259" key="3">
    <source>
        <dbReference type="Pfam" id="PF00185"/>
    </source>
</evidence>
<feature type="binding site" description="in other chain" evidence="2">
    <location>
        <position position="110"/>
    </location>
    <ligand>
        <name>carbamoyl phosphate</name>
        <dbReference type="ChEBI" id="CHEBI:58228"/>
        <note>ligand shared between two neighboring subunits</note>
    </ligand>
</feature>
<organism evidence="6 7">
    <name type="scientific">Chishuiella changwenlii</name>
    <dbReference type="NCBI Taxonomy" id="1434701"/>
    <lineage>
        <taxon>Bacteria</taxon>
        <taxon>Pseudomonadati</taxon>
        <taxon>Bacteroidota</taxon>
        <taxon>Flavobacteriia</taxon>
        <taxon>Flavobacteriales</taxon>
        <taxon>Weeksellaceae</taxon>
        <taxon>Chishuiella</taxon>
    </lineage>
</organism>
<comment type="similarity">
    <text evidence="2">Belongs to the aspartate/ornithine carbamoyltransferase superfamily. SOTCase family.</text>
</comment>
<dbReference type="OrthoDB" id="9802587at2"/>
<dbReference type="HAMAP" id="MF_02235">
    <property type="entry name" value="SOTCase"/>
    <property type="match status" value="1"/>
</dbReference>
<evidence type="ECO:0000259" key="4">
    <source>
        <dbReference type="Pfam" id="PF02729"/>
    </source>
</evidence>
<feature type="binding site" evidence="2">
    <location>
        <position position="183"/>
    </location>
    <ligand>
        <name>N(2)-succinyl-L-ornithine</name>
        <dbReference type="ChEBI" id="CHEBI:58514"/>
    </ligand>
</feature>
<feature type="binding site" description="in other chain" evidence="2">
    <location>
        <position position="308"/>
    </location>
    <ligand>
        <name>carbamoyl phosphate</name>
        <dbReference type="ChEBI" id="CHEBI:58228"/>
        <note>ligand shared between two neighboring subunits</note>
    </ligand>
</feature>
<feature type="binding site" description="in other chain" evidence="2">
    <location>
        <begin position="47"/>
        <end position="50"/>
    </location>
    <ligand>
        <name>carbamoyl phosphate</name>
        <dbReference type="ChEBI" id="CHEBI:58228"/>
        <note>ligand shared between two neighboring subunits</note>
    </ligand>
</feature>
<dbReference type="Pfam" id="PF02729">
    <property type="entry name" value="OTCace_N"/>
    <property type="match status" value="1"/>
</dbReference>
<dbReference type="InterPro" id="IPR006130">
    <property type="entry name" value="Asp/Orn_carbamoylTrfase"/>
</dbReference>
<dbReference type="UniPathway" id="UPA00068"/>
<reference evidence="6" key="2">
    <citation type="submission" date="2016-11" db="EMBL/GenBank/DDBJ databases">
        <authorList>
            <person name="Jaros S."/>
            <person name="Januszkiewicz K."/>
            <person name="Wedrychowicz H."/>
        </authorList>
    </citation>
    <scope>NUCLEOTIDE SEQUENCE [LARGE SCALE GENOMIC DNA]</scope>
    <source>
        <strain evidence="6">DSM 27989</strain>
    </source>
</reference>
<feature type="binding site" evidence="2">
    <location>
        <position position="284"/>
    </location>
    <ligand>
        <name>N(2)-succinyl-L-ornithine</name>
        <dbReference type="ChEBI" id="CHEBI:58514"/>
    </ligand>
</feature>
<keyword evidence="1 2" id="KW-0808">Transferase</keyword>
<dbReference type="InterPro" id="IPR036901">
    <property type="entry name" value="Asp/Orn_carbamoylTrfase_sf"/>
</dbReference>
<evidence type="ECO:0000313" key="8">
    <source>
        <dbReference type="Proteomes" id="UP000650994"/>
    </source>
</evidence>
<dbReference type="RefSeq" id="WP_072931447.1">
    <property type="nucleotide sequence ID" value="NZ_BMFL01000011.1"/>
</dbReference>
<dbReference type="EMBL" id="FRBH01000005">
    <property type="protein sequence ID" value="SHL07100.1"/>
    <property type="molecule type" value="Genomic_DNA"/>
</dbReference>
<dbReference type="AlphaFoldDB" id="A0A1M6XM61"/>
<dbReference type="STRING" id="1434701.SAMN05443634_105303"/>
<dbReference type="GO" id="GO:0019240">
    <property type="term" value="P:citrulline biosynthetic process"/>
    <property type="evidence" value="ECO:0007669"/>
    <property type="project" value="TreeGrafter"/>
</dbReference>
<dbReference type="GO" id="GO:0042450">
    <property type="term" value="P:L-arginine biosynthetic process via ornithine"/>
    <property type="evidence" value="ECO:0007669"/>
    <property type="project" value="TreeGrafter"/>
</dbReference>
<dbReference type="Proteomes" id="UP000184120">
    <property type="component" value="Unassembled WGS sequence"/>
</dbReference>
<reference evidence="5" key="5">
    <citation type="submission" date="2024-05" db="EMBL/GenBank/DDBJ databases">
        <authorList>
            <person name="Sun Q."/>
            <person name="Zhou Y."/>
        </authorList>
    </citation>
    <scope>NUCLEOTIDE SEQUENCE</scope>
    <source>
        <strain evidence="5">CGMCC 1.12707</strain>
    </source>
</reference>
<evidence type="ECO:0000313" key="7">
    <source>
        <dbReference type="Proteomes" id="UP000184120"/>
    </source>
</evidence>
<name>A0A1M6XM61_9FLAO</name>
<dbReference type="Proteomes" id="UP000650994">
    <property type="component" value="Unassembled WGS sequence"/>
</dbReference>
<proteinExistence type="inferred from homology"/>
<dbReference type="PANTHER" id="PTHR45753:SF3">
    <property type="entry name" value="ORNITHINE TRANSCARBAMYLASE, MITOCHONDRIAL"/>
    <property type="match status" value="1"/>
</dbReference>
<gene>
    <name evidence="2" type="primary">argF'</name>
    <name evidence="5" type="ORF">GCM10010984_18520</name>
    <name evidence="6" type="ORF">SAMN05443634_105303</name>
</gene>
<accession>A0A1M6XM61</accession>
<dbReference type="PANTHER" id="PTHR45753">
    <property type="entry name" value="ORNITHINE CARBAMOYLTRANSFERASE, MITOCHONDRIAL"/>
    <property type="match status" value="1"/>
</dbReference>
<reference evidence="8" key="4">
    <citation type="journal article" date="2019" name="Int. J. Syst. Evol. Microbiol.">
        <title>The Global Catalogue of Microorganisms (GCM) 10K type strain sequencing project: providing services to taxonomists for standard genome sequencing and annotation.</title>
        <authorList>
            <consortium name="The Broad Institute Genomics Platform"/>
            <consortium name="The Broad Institute Genome Sequencing Center for Infectious Disease"/>
            <person name="Wu L."/>
            <person name="Ma J."/>
        </authorList>
    </citation>
    <scope>NUCLEOTIDE SEQUENCE [LARGE SCALE GENOMIC DNA]</scope>
    <source>
        <strain evidence="8">CGMCC 1.12707</strain>
    </source>
</reference>
<feature type="domain" description="Aspartate/ornithine carbamoyltransferase Asp/Orn-binding" evidence="3">
    <location>
        <begin position="191"/>
        <end position="316"/>
    </location>
</feature>
<feature type="binding site" description="in other chain" evidence="2">
    <location>
        <begin position="280"/>
        <end position="281"/>
    </location>
    <ligand>
        <name>carbamoyl phosphate</name>
        <dbReference type="ChEBI" id="CHEBI:58228"/>
        <note>ligand shared between two neighboring subunits</note>
    </ligand>
</feature>
<feature type="domain" description="Aspartate/ornithine carbamoyltransferase carbamoyl-P binding" evidence="4">
    <location>
        <begin position="2"/>
        <end position="160"/>
    </location>
</feature>
<comment type="pathway">
    <text evidence="2">Amino-acid biosynthesis; L-arginine biosynthesis.</text>
</comment>
<keyword evidence="8" id="KW-1185">Reference proteome</keyword>
<protein>
    <recommendedName>
        <fullName evidence="2">N-succinylornithine carbamoyltransferase</fullName>
        <ecNumber evidence="2">2.1.3.11</ecNumber>
    </recommendedName>
    <alternativeName>
        <fullName evidence="2">N-succinyl-L-ornithine transcarbamylase</fullName>
        <shortName evidence="2">SOTCase</shortName>
    </alternativeName>
</protein>
<feature type="binding site" evidence="2">
    <location>
        <position position="75"/>
    </location>
    <ligand>
        <name>carbamoyl phosphate</name>
        <dbReference type="ChEBI" id="CHEBI:58228"/>
        <note>ligand shared between two neighboring subunits</note>
    </ligand>
</feature>
<reference evidence="5" key="1">
    <citation type="journal article" date="2014" name="Int. J. Syst. Evol. Microbiol.">
        <title>Complete genome of a new Firmicutes species belonging to the dominant human colonic microbiota ('Ruminococcus bicirculans') reveals two chromosomes and a selective capacity to utilize plant glucans.</title>
        <authorList>
            <consortium name="NISC Comparative Sequencing Program"/>
            <person name="Wegmann U."/>
            <person name="Louis P."/>
            <person name="Goesmann A."/>
            <person name="Henrissat B."/>
            <person name="Duncan S.H."/>
            <person name="Flint H.J."/>
        </authorList>
    </citation>
    <scope>NUCLEOTIDE SEQUENCE</scope>
    <source>
        <strain evidence="5">CGMCC 1.12707</strain>
    </source>
</reference>
<evidence type="ECO:0000256" key="1">
    <source>
        <dbReference type="ARBA" id="ARBA00022679"/>
    </source>
</evidence>
<dbReference type="InterPro" id="IPR043696">
    <property type="entry name" value="ArgF'-like"/>
</dbReference>
<dbReference type="InterPro" id="IPR006131">
    <property type="entry name" value="Asp_carbamoyltransf_Asp/Orn-bd"/>
</dbReference>
<dbReference type="Pfam" id="PF00185">
    <property type="entry name" value="OTCace"/>
    <property type="match status" value="1"/>
</dbReference>
<feature type="binding site" description="in other chain" evidence="2">
    <location>
        <begin position="147"/>
        <end position="150"/>
    </location>
    <ligand>
        <name>carbamoyl phosphate</name>
        <dbReference type="ChEBI" id="CHEBI:58228"/>
        <note>ligand shared between two neighboring subunits</note>
    </ligand>
</feature>
<dbReference type="Gene3D" id="3.40.50.1370">
    <property type="entry name" value="Aspartate/ornithine carbamoyltransferase"/>
    <property type="match status" value="2"/>
</dbReference>
<dbReference type="EMBL" id="BMFL01000011">
    <property type="protein sequence ID" value="GGF01334.1"/>
    <property type="molecule type" value="Genomic_DNA"/>
</dbReference>
<comment type="subunit">
    <text evidence="2">Homotrimer.</text>
</comment>
<evidence type="ECO:0000256" key="2">
    <source>
        <dbReference type="HAMAP-Rule" id="MF_02235"/>
    </source>
</evidence>
<feature type="binding site" evidence="2">
    <location>
        <position position="142"/>
    </location>
    <ligand>
        <name>N(2)-succinyl-L-ornithine</name>
        <dbReference type="ChEBI" id="CHEBI:58514"/>
    </ligand>
</feature>
<dbReference type="PRINTS" id="PR00101">
    <property type="entry name" value="ATCASE"/>
</dbReference>
<evidence type="ECO:0000313" key="5">
    <source>
        <dbReference type="EMBL" id="GGF01334.1"/>
    </source>
</evidence>
<dbReference type="PRINTS" id="PR00100">
    <property type="entry name" value="AOTCASE"/>
</dbReference>
<feature type="binding site" evidence="2">
    <location>
        <position position="244"/>
    </location>
    <ligand>
        <name>N(2)-succinyl-L-ornithine</name>
        <dbReference type="ChEBI" id="CHEBI:58514"/>
    </ligand>
</feature>